<sequence>MPSRLPPSRPGAIPPVAPGGTTREQEAQLHRRRRRRRRPSVFVSGARGDLPSCRRISQTAAPTKTALGEMAATARFTSALAHLTFAPTCPTPRPCCRRPDDQLSRLVTVALPTGLYFAFCSSYLPSPQEICFLPSLLQINDRELIVAPGTPAVCFEKCPASPRAPPVSPMSVHAPLFIFSFVASACRSSCSCVRPYWICCPPHDRDARARSHIPQPRGGERICALLYRHA</sequence>
<protein>
    <submittedName>
        <fullName evidence="2">Uncharacterized protein</fullName>
    </submittedName>
</protein>
<proteinExistence type="predicted"/>
<feature type="compositionally biased region" description="Pro residues" evidence="1">
    <location>
        <begin position="1"/>
        <end position="17"/>
    </location>
</feature>
<keyword evidence="3" id="KW-1185">Reference proteome</keyword>
<accession>A0A6A6BEH2</accession>
<dbReference type="AlphaFoldDB" id="A0A6A6BEH2"/>
<dbReference type="GeneID" id="54293606"/>
<evidence type="ECO:0000313" key="2">
    <source>
        <dbReference type="EMBL" id="KAF2142550.1"/>
    </source>
</evidence>
<feature type="compositionally biased region" description="Basic residues" evidence="1">
    <location>
        <begin position="30"/>
        <end position="39"/>
    </location>
</feature>
<dbReference type="Proteomes" id="UP000799438">
    <property type="component" value="Unassembled WGS sequence"/>
</dbReference>
<gene>
    <name evidence="2" type="ORF">K452DRAFT_20648</name>
</gene>
<evidence type="ECO:0000313" key="3">
    <source>
        <dbReference type="Proteomes" id="UP000799438"/>
    </source>
</evidence>
<feature type="region of interest" description="Disordered" evidence="1">
    <location>
        <begin position="1"/>
        <end position="49"/>
    </location>
</feature>
<reference evidence="2" key="1">
    <citation type="journal article" date="2020" name="Stud. Mycol.">
        <title>101 Dothideomycetes genomes: a test case for predicting lifestyles and emergence of pathogens.</title>
        <authorList>
            <person name="Haridas S."/>
            <person name="Albert R."/>
            <person name="Binder M."/>
            <person name="Bloem J."/>
            <person name="Labutti K."/>
            <person name="Salamov A."/>
            <person name="Andreopoulos B."/>
            <person name="Baker S."/>
            <person name="Barry K."/>
            <person name="Bills G."/>
            <person name="Bluhm B."/>
            <person name="Cannon C."/>
            <person name="Castanera R."/>
            <person name="Culley D."/>
            <person name="Daum C."/>
            <person name="Ezra D."/>
            <person name="Gonzalez J."/>
            <person name="Henrissat B."/>
            <person name="Kuo A."/>
            <person name="Liang C."/>
            <person name="Lipzen A."/>
            <person name="Lutzoni F."/>
            <person name="Magnuson J."/>
            <person name="Mondo S."/>
            <person name="Nolan M."/>
            <person name="Ohm R."/>
            <person name="Pangilinan J."/>
            <person name="Park H.-J."/>
            <person name="Ramirez L."/>
            <person name="Alfaro M."/>
            <person name="Sun H."/>
            <person name="Tritt A."/>
            <person name="Yoshinaga Y."/>
            <person name="Zwiers L.-H."/>
            <person name="Turgeon B."/>
            <person name="Goodwin S."/>
            <person name="Spatafora J."/>
            <person name="Crous P."/>
            <person name="Grigoriev I."/>
        </authorList>
    </citation>
    <scope>NUCLEOTIDE SEQUENCE</scope>
    <source>
        <strain evidence="2">CBS 121167</strain>
    </source>
</reference>
<dbReference type="RefSeq" id="XP_033398262.1">
    <property type="nucleotide sequence ID" value="XM_033536110.1"/>
</dbReference>
<name>A0A6A6BEH2_9PEZI</name>
<evidence type="ECO:0000256" key="1">
    <source>
        <dbReference type="SAM" id="MobiDB-lite"/>
    </source>
</evidence>
<dbReference type="EMBL" id="ML995484">
    <property type="protein sequence ID" value="KAF2142550.1"/>
    <property type="molecule type" value="Genomic_DNA"/>
</dbReference>
<organism evidence="2 3">
    <name type="scientific">Aplosporella prunicola CBS 121167</name>
    <dbReference type="NCBI Taxonomy" id="1176127"/>
    <lineage>
        <taxon>Eukaryota</taxon>
        <taxon>Fungi</taxon>
        <taxon>Dikarya</taxon>
        <taxon>Ascomycota</taxon>
        <taxon>Pezizomycotina</taxon>
        <taxon>Dothideomycetes</taxon>
        <taxon>Dothideomycetes incertae sedis</taxon>
        <taxon>Botryosphaeriales</taxon>
        <taxon>Aplosporellaceae</taxon>
        <taxon>Aplosporella</taxon>
    </lineage>
</organism>